<gene>
    <name evidence="2" type="ORF">AAF712_012714</name>
</gene>
<feature type="domain" description="F-box" evidence="1">
    <location>
        <begin position="82"/>
        <end position="138"/>
    </location>
</feature>
<dbReference type="InterPro" id="IPR001810">
    <property type="entry name" value="F-box_dom"/>
</dbReference>
<organism evidence="2 3">
    <name type="scientific">Marasmius tenuissimus</name>
    <dbReference type="NCBI Taxonomy" id="585030"/>
    <lineage>
        <taxon>Eukaryota</taxon>
        <taxon>Fungi</taxon>
        <taxon>Dikarya</taxon>
        <taxon>Basidiomycota</taxon>
        <taxon>Agaricomycotina</taxon>
        <taxon>Agaricomycetes</taxon>
        <taxon>Agaricomycetidae</taxon>
        <taxon>Agaricales</taxon>
        <taxon>Marasmiineae</taxon>
        <taxon>Marasmiaceae</taxon>
        <taxon>Marasmius</taxon>
    </lineage>
</organism>
<name>A0ABR2ZHQ1_9AGAR</name>
<reference evidence="2 3" key="1">
    <citation type="submission" date="2024-05" db="EMBL/GenBank/DDBJ databases">
        <title>A draft genome resource for the thread blight pathogen Marasmius tenuissimus strain MS-2.</title>
        <authorList>
            <person name="Yulfo-Soto G.E."/>
            <person name="Baruah I.K."/>
            <person name="Amoako-Attah I."/>
            <person name="Bukari Y."/>
            <person name="Meinhardt L.W."/>
            <person name="Bailey B.A."/>
            <person name="Cohen S.P."/>
        </authorList>
    </citation>
    <scope>NUCLEOTIDE SEQUENCE [LARGE SCALE GENOMIC DNA]</scope>
    <source>
        <strain evidence="2 3">MS-2</strain>
    </source>
</reference>
<evidence type="ECO:0000259" key="1">
    <source>
        <dbReference type="Pfam" id="PF12937"/>
    </source>
</evidence>
<dbReference type="Proteomes" id="UP001437256">
    <property type="component" value="Unassembled WGS sequence"/>
</dbReference>
<evidence type="ECO:0000313" key="3">
    <source>
        <dbReference type="Proteomes" id="UP001437256"/>
    </source>
</evidence>
<keyword evidence="3" id="KW-1185">Reference proteome</keyword>
<evidence type="ECO:0000313" key="2">
    <source>
        <dbReference type="EMBL" id="KAL0060481.1"/>
    </source>
</evidence>
<dbReference type="Pfam" id="PF12937">
    <property type="entry name" value="F-box-like"/>
    <property type="match status" value="1"/>
</dbReference>
<protein>
    <recommendedName>
        <fullName evidence="1">F-box domain-containing protein</fullName>
    </recommendedName>
</protein>
<accession>A0ABR2ZHQ1</accession>
<sequence length="503" mass="58112">MDQIFHGIELRALKEPMTPDDLWRALRTCITLPILPQELSHYIRNAEYDVIQFEDCIERLRERQAVLRRNIARYSSLLSPIRKLPTEILRRIFGFACVTDPNDDEFRGSAVPFHLSGVCGRWRELVLNSPELWADISLDLEVRTQYSVNLILERSRQHPLSLRLSGGWDDNKLDASCESFGVLLEHAARWREVDFTWMSPVMSSEVFVAIQVPMLETIALSPTQAGVIFHYFSHSYRLRNVIYGEGSEGLIFEDTAPWDGVRHLELPFDNTSSPKSVFQALRLGHDLKTFVYYGQANVGLLNSERYVSNEERSELVESNLETLSIQLCCANGFYALLHNFIRELKFPSLNNLTISYLEPFPLMDREELMFSIGSWPRDVFLQFLDRSGCTLTTLALEGMLLEEMELALILRNTPFLRSFTFCESFASSHEVSKRRRKELTRTKKLRKTVTKSFLRRLEALMFGANEFSTQSPLLPKLTYLKIGVQSHFDTHRAFVDMVKSQVE</sequence>
<dbReference type="Gene3D" id="1.20.1280.50">
    <property type="match status" value="1"/>
</dbReference>
<proteinExistence type="predicted"/>
<dbReference type="EMBL" id="JBBXMP010000174">
    <property type="protein sequence ID" value="KAL0060481.1"/>
    <property type="molecule type" value="Genomic_DNA"/>
</dbReference>
<comment type="caution">
    <text evidence="2">The sequence shown here is derived from an EMBL/GenBank/DDBJ whole genome shotgun (WGS) entry which is preliminary data.</text>
</comment>